<evidence type="ECO:0000256" key="1">
    <source>
        <dbReference type="SAM" id="MobiDB-lite"/>
    </source>
</evidence>
<proteinExistence type="predicted"/>
<feature type="non-terminal residue" evidence="2">
    <location>
        <position position="111"/>
    </location>
</feature>
<protein>
    <submittedName>
        <fullName evidence="2">Transcriptional regulator Kaiso</fullName>
    </submittedName>
</protein>
<dbReference type="EMBL" id="QNUK01000738">
    <property type="protein sequence ID" value="KAF5890007.1"/>
    <property type="molecule type" value="Genomic_DNA"/>
</dbReference>
<reference evidence="2" key="1">
    <citation type="submission" date="2020-07" db="EMBL/GenBank/DDBJ databases">
        <title>Clarias magur genome sequencing, assembly and annotation.</title>
        <authorList>
            <person name="Kushwaha B."/>
            <person name="Kumar R."/>
            <person name="Das P."/>
            <person name="Joshi C.G."/>
            <person name="Kumar D."/>
            <person name="Nagpure N.S."/>
            <person name="Pandey M."/>
            <person name="Agarwal S."/>
            <person name="Srivastava S."/>
            <person name="Singh M."/>
            <person name="Sahoo L."/>
            <person name="Jayasankar P."/>
            <person name="Meher P.K."/>
            <person name="Koringa P.G."/>
            <person name="Iquebal M.A."/>
            <person name="Das S.P."/>
            <person name="Bit A."/>
            <person name="Patnaik S."/>
            <person name="Patel N."/>
            <person name="Shah T.M."/>
            <person name="Hinsu A."/>
            <person name="Jena J.K."/>
        </authorList>
    </citation>
    <scope>NUCLEOTIDE SEQUENCE</scope>
    <source>
        <strain evidence="2">CIFAMagur01</strain>
        <tissue evidence="2">Testis</tissue>
    </source>
</reference>
<feature type="region of interest" description="Disordered" evidence="1">
    <location>
        <begin position="92"/>
        <end position="111"/>
    </location>
</feature>
<evidence type="ECO:0000313" key="3">
    <source>
        <dbReference type="Proteomes" id="UP000727407"/>
    </source>
</evidence>
<organism evidence="2 3">
    <name type="scientific">Clarias magur</name>
    <name type="common">Asian catfish</name>
    <name type="synonym">Macropteronotus magur</name>
    <dbReference type="NCBI Taxonomy" id="1594786"/>
    <lineage>
        <taxon>Eukaryota</taxon>
        <taxon>Metazoa</taxon>
        <taxon>Chordata</taxon>
        <taxon>Craniata</taxon>
        <taxon>Vertebrata</taxon>
        <taxon>Euteleostomi</taxon>
        <taxon>Actinopterygii</taxon>
        <taxon>Neopterygii</taxon>
        <taxon>Teleostei</taxon>
        <taxon>Ostariophysi</taxon>
        <taxon>Siluriformes</taxon>
        <taxon>Clariidae</taxon>
        <taxon>Clarias</taxon>
    </lineage>
</organism>
<name>A0A8J4TZ28_CLAMG</name>
<dbReference type="AlphaFoldDB" id="A0A8J4TZ28"/>
<gene>
    <name evidence="2" type="ORF">DAT39_020291</name>
</gene>
<feature type="non-terminal residue" evidence="2">
    <location>
        <position position="1"/>
    </location>
</feature>
<keyword evidence="3" id="KW-1185">Reference proteome</keyword>
<sequence>FILLVGATHLGSIADGIVDIPGTKYHFSVMSTPNASASQLKTEVVKAKSVVVKEYFIPLNPFKFSSELLEAMDNVLPAEPIVIVECTPAPKYRAERETRSSATKRQQANHQ</sequence>
<comment type="caution">
    <text evidence="2">The sequence shown here is derived from an EMBL/GenBank/DDBJ whole genome shotgun (WGS) entry which is preliminary data.</text>
</comment>
<feature type="compositionally biased region" description="Polar residues" evidence="1">
    <location>
        <begin position="100"/>
        <end position="111"/>
    </location>
</feature>
<evidence type="ECO:0000313" key="2">
    <source>
        <dbReference type="EMBL" id="KAF5890007.1"/>
    </source>
</evidence>
<dbReference type="Proteomes" id="UP000727407">
    <property type="component" value="Unassembled WGS sequence"/>
</dbReference>
<dbReference type="OrthoDB" id="8952497at2759"/>
<accession>A0A8J4TZ28</accession>